<dbReference type="PROSITE" id="PS50011">
    <property type="entry name" value="PROTEIN_KINASE_DOM"/>
    <property type="match status" value="1"/>
</dbReference>
<keyword evidence="9" id="KW-1015">Disulfide bond</keyword>
<dbReference type="InterPro" id="IPR000719">
    <property type="entry name" value="Prot_kinase_dom"/>
</dbReference>
<dbReference type="PROSITE" id="PS00108">
    <property type="entry name" value="PROTEIN_KINASE_ST"/>
    <property type="match status" value="1"/>
</dbReference>
<keyword evidence="4 13" id="KW-0808">Transferase</keyword>
<dbReference type="Pfam" id="PF08276">
    <property type="entry name" value="PAN_2"/>
    <property type="match status" value="1"/>
</dbReference>
<dbReference type="PANTHER" id="PTHR27002:SF776">
    <property type="entry name" value="CYSTEINE-RICH RLK (RECEPTOR-LIKE KINASE) PROTEIN"/>
    <property type="match status" value="1"/>
</dbReference>
<evidence type="ECO:0000313" key="18">
    <source>
        <dbReference type="Proteomes" id="UP001372338"/>
    </source>
</evidence>
<evidence type="ECO:0000313" key="17">
    <source>
        <dbReference type="EMBL" id="KAK7257020.1"/>
    </source>
</evidence>
<sequence length="730" mass="83206">MVFCKLGKPYFLLVFTYYYYLCLWLCTSSIHVKAAKDTLKPGGSLNDSDELCSENGKYCMGFFQLQGDSTYLNIHSVNDDIWKVWIADRNQPVSHNKSGFLSFNRSGVLKLESKDMKPIVLYSPSPAEATINNNTMEAKLLDTGNFVVQQLNPNGSTKSVLWQSYDFPTDTLFPRMKLGVNHKTGHNWSLVTWFSDESPAPGPFKLEWEHKEGELIITRREQVIWKSGKLRHNRFVNIPEKYQHIYKYNVVSNHNEDYFTFTTTTEDPITWKLYSTGQLRATDGKDIARADKCYGNNNEGGCQKWQIPSCRQHRGDVFEGGKGYPPTHGKDISNETNTSYAISDCQASCWNNCSCVGFMSLYQNNDSGCIFFFGKSLENIFFLNGAGQYFNKLWPQHRKGTKNWKWISGAIATALLIICPAILYLAIKKRKHMLQDRRTERIQTEMQDLADDDGSASIKDLEDNLNKEHDLKVFSYASVVEATSNFSSENKLGKGGFGLVYKMLNWQKRFNIIEGISQGLLYLHKYSRLRIIHRDLKASNILLDENMNPKISDFGIARMFTQQESMVNTNRIVGTYGYMSPEYAMEGVFSTKSDVYSFGVLLLEIISGRRNTNFYDADNTINLVGHAWELWSGGVCHQLMDPSLNDTFVPDEVQRCIHVGLLCVEHYANHRPDMPDIISMLTNKSDAIAIPKRPAFYVGRHVFEGQTSNSEMLLPDFTNEISTSTEIEPS</sequence>
<evidence type="ECO:0000256" key="4">
    <source>
        <dbReference type="ARBA" id="ARBA00022679"/>
    </source>
</evidence>
<feature type="domain" description="Protein kinase" evidence="15">
    <location>
        <begin position="378"/>
        <end position="696"/>
    </location>
</feature>
<keyword evidence="7 13" id="KW-0418">Kinase</keyword>
<dbReference type="InterPro" id="IPR036426">
    <property type="entry name" value="Bulb-type_lectin_dom_sf"/>
</dbReference>
<dbReference type="InterPro" id="IPR001245">
    <property type="entry name" value="Ser-Thr/Tyr_kinase_cat_dom"/>
</dbReference>
<evidence type="ECO:0000256" key="9">
    <source>
        <dbReference type="ARBA" id="ARBA00023157"/>
    </source>
</evidence>
<dbReference type="GO" id="GO:0004674">
    <property type="term" value="F:protein serine/threonine kinase activity"/>
    <property type="evidence" value="ECO:0007669"/>
    <property type="project" value="UniProtKB-KW"/>
</dbReference>
<dbReference type="PANTHER" id="PTHR27002">
    <property type="entry name" value="RECEPTOR-LIKE SERINE/THREONINE-PROTEIN KINASE SD1-8"/>
    <property type="match status" value="1"/>
</dbReference>
<dbReference type="InterPro" id="IPR003609">
    <property type="entry name" value="Pan_app"/>
</dbReference>
<keyword evidence="3 13" id="KW-0723">Serine/threonine-protein kinase</keyword>
<dbReference type="FunFam" id="1.10.510.10:FF:000060">
    <property type="entry name" value="G-type lectin S-receptor-like serine/threonine-protein kinase"/>
    <property type="match status" value="1"/>
</dbReference>
<comment type="catalytic activity">
    <reaction evidence="12 13">
        <text>L-seryl-[protein] + ATP = O-phospho-L-seryl-[protein] + ADP + H(+)</text>
        <dbReference type="Rhea" id="RHEA:17989"/>
        <dbReference type="Rhea" id="RHEA-COMP:9863"/>
        <dbReference type="Rhea" id="RHEA-COMP:11604"/>
        <dbReference type="ChEBI" id="CHEBI:15378"/>
        <dbReference type="ChEBI" id="CHEBI:29999"/>
        <dbReference type="ChEBI" id="CHEBI:30616"/>
        <dbReference type="ChEBI" id="CHEBI:83421"/>
        <dbReference type="ChEBI" id="CHEBI:456216"/>
        <dbReference type="EC" id="2.7.11.1"/>
    </reaction>
</comment>
<dbReference type="Gene3D" id="2.90.10.10">
    <property type="entry name" value="Bulb-type lectin domain"/>
    <property type="match status" value="1"/>
</dbReference>
<keyword evidence="14" id="KW-0812">Transmembrane</keyword>
<feature type="transmembrane region" description="Helical" evidence="14">
    <location>
        <begin position="12"/>
        <end position="32"/>
    </location>
</feature>
<dbReference type="Pfam" id="PF07714">
    <property type="entry name" value="PK_Tyr_Ser-Thr"/>
    <property type="match status" value="1"/>
</dbReference>
<dbReference type="InterPro" id="IPR008271">
    <property type="entry name" value="Ser/Thr_kinase_AS"/>
</dbReference>
<evidence type="ECO:0000256" key="5">
    <source>
        <dbReference type="ARBA" id="ARBA00022729"/>
    </source>
</evidence>
<keyword evidence="2" id="KW-1003">Cell membrane</keyword>
<reference evidence="17 18" key="1">
    <citation type="submission" date="2024-01" db="EMBL/GenBank/DDBJ databases">
        <title>The genomes of 5 underutilized Papilionoideae crops provide insights into root nodulation and disease resistanc.</title>
        <authorList>
            <person name="Yuan L."/>
        </authorList>
    </citation>
    <scope>NUCLEOTIDE SEQUENCE [LARGE SCALE GENOMIC DNA]</scope>
    <source>
        <strain evidence="17">ZHUSHIDOU_FW_LH</strain>
        <tissue evidence="17">Leaf</tissue>
    </source>
</reference>
<protein>
    <recommendedName>
        <fullName evidence="13">Receptor-like serine/threonine-protein kinase</fullName>
        <ecNumber evidence="13">2.7.11.1</ecNumber>
    </recommendedName>
</protein>
<evidence type="ECO:0000259" key="15">
    <source>
        <dbReference type="PROSITE" id="PS50011"/>
    </source>
</evidence>
<evidence type="ECO:0000256" key="10">
    <source>
        <dbReference type="ARBA" id="ARBA00023180"/>
    </source>
</evidence>
<dbReference type="Gene3D" id="1.10.510.10">
    <property type="entry name" value="Transferase(Phosphotransferase) domain 1"/>
    <property type="match status" value="1"/>
</dbReference>
<dbReference type="InterPro" id="IPR024171">
    <property type="entry name" value="SRK-like_kinase"/>
</dbReference>
<feature type="transmembrane region" description="Helical" evidence="14">
    <location>
        <begin position="406"/>
        <end position="427"/>
    </location>
</feature>
<comment type="similarity">
    <text evidence="13">Belongs to the protein kinase superfamily. Ser/Thr protein kinase family.</text>
</comment>
<keyword evidence="14" id="KW-1133">Transmembrane helix</keyword>
<dbReference type="SUPFAM" id="SSF56112">
    <property type="entry name" value="Protein kinase-like (PK-like)"/>
    <property type="match status" value="1"/>
</dbReference>
<keyword evidence="14" id="KW-0472">Membrane</keyword>
<evidence type="ECO:0000256" key="11">
    <source>
        <dbReference type="ARBA" id="ARBA00047899"/>
    </source>
</evidence>
<keyword evidence="6 13" id="KW-0547">Nucleotide-binding</keyword>
<dbReference type="GO" id="GO:0005886">
    <property type="term" value="C:plasma membrane"/>
    <property type="evidence" value="ECO:0007669"/>
    <property type="project" value="UniProtKB-SubCell"/>
</dbReference>
<organism evidence="17 18">
    <name type="scientific">Crotalaria pallida</name>
    <name type="common">Smooth rattlebox</name>
    <name type="synonym">Crotalaria striata</name>
    <dbReference type="NCBI Taxonomy" id="3830"/>
    <lineage>
        <taxon>Eukaryota</taxon>
        <taxon>Viridiplantae</taxon>
        <taxon>Streptophyta</taxon>
        <taxon>Embryophyta</taxon>
        <taxon>Tracheophyta</taxon>
        <taxon>Spermatophyta</taxon>
        <taxon>Magnoliopsida</taxon>
        <taxon>eudicotyledons</taxon>
        <taxon>Gunneridae</taxon>
        <taxon>Pentapetalae</taxon>
        <taxon>rosids</taxon>
        <taxon>fabids</taxon>
        <taxon>Fabales</taxon>
        <taxon>Fabaceae</taxon>
        <taxon>Papilionoideae</taxon>
        <taxon>50 kb inversion clade</taxon>
        <taxon>genistoids sensu lato</taxon>
        <taxon>core genistoids</taxon>
        <taxon>Crotalarieae</taxon>
        <taxon>Crotalaria</taxon>
    </lineage>
</organism>
<dbReference type="SMART" id="SM00220">
    <property type="entry name" value="S_TKc"/>
    <property type="match status" value="1"/>
</dbReference>
<dbReference type="SMART" id="SM00108">
    <property type="entry name" value="B_lectin"/>
    <property type="match status" value="1"/>
</dbReference>
<dbReference type="Proteomes" id="UP001372338">
    <property type="component" value="Unassembled WGS sequence"/>
</dbReference>
<dbReference type="PIRSF" id="PIRSF000641">
    <property type="entry name" value="SRK"/>
    <property type="match status" value="1"/>
</dbReference>
<comment type="subcellular location">
    <subcellularLocation>
        <location evidence="1">Cell membrane</location>
        <topology evidence="1">Single-pass type I membrane protein</topology>
    </subcellularLocation>
</comment>
<evidence type="ECO:0000259" key="16">
    <source>
        <dbReference type="PROSITE" id="PS50927"/>
    </source>
</evidence>
<comment type="caution">
    <text evidence="17">The sequence shown here is derived from an EMBL/GenBank/DDBJ whole genome shotgun (WGS) entry which is preliminary data.</text>
</comment>
<dbReference type="InterPro" id="IPR001480">
    <property type="entry name" value="Bulb-type_lectin_dom"/>
</dbReference>
<accession>A0AAN9HYE0</accession>
<feature type="domain" description="Bulb-type lectin" evidence="16">
    <location>
        <begin position="36"/>
        <end position="161"/>
    </location>
</feature>
<dbReference type="GO" id="GO:0005524">
    <property type="term" value="F:ATP binding"/>
    <property type="evidence" value="ECO:0007669"/>
    <property type="project" value="UniProtKB-KW"/>
</dbReference>
<evidence type="ECO:0000256" key="3">
    <source>
        <dbReference type="ARBA" id="ARBA00022527"/>
    </source>
</evidence>
<name>A0AAN9HYE0_CROPI</name>
<evidence type="ECO:0000256" key="13">
    <source>
        <dbReference type="PIRNR" id="PIRNR000641"/>
    </source>
</evidence>
<gene>
    <name evidence="17" type="ORF">RIF29_30696</name>
</gene>
<dbReference type="EMBL" id="JAYWIO010000006">
    <property type="protein sequence ID" value="KAK7257020.1"/>
    <property type="molecule type" value="Genomic_DNA"/>
</dbReference>
<keyword evidence="8 13" id="KW-0067">ATP-binding</keyword>
<evidence type="ECO:0000256" key="8">
    <source>
        <dbReference type="ARBA" id="ARBA00022840"/>
    </source>
</evidence>
<proteinExistence type="inferred from homology"/>
<evidence type="ECO:0000256" key="2">
    <source>
        <dbReference type="ARBA" id="ARBA00022475"/>
    </source>
</evidence>
<evidence type="ECO:0000256" key="12">
    <source>
        <dbReference type="ARBA" id="ARBA00048679"/>
    </source>
</evidence>
<keyword evidence="18" id="KW-1185">Reference proteome</keyword>
<dbReference type="SUPFAM" id="SSF51110">
    <property type="entry name" value="alpha-D-mannose-specific plant lectins"/>
    <property type="match status" value="1"/>
</dbReference>
<evidence type="ECO:0000256" key="14">
    <source>
        <dbReference type="SAM" id="Phobius"/>
    </source>
</evidence>
<dbReference type="EC" id="2.7.11.1" evidence="13"/>
<evidence type="ECO:0000256" key="1">
    <source>
        <dbReference type="ARBA" id="ARBA00004251"/>
    </source>
</evidence>
<keyword evidence="5" id="KW-0732">Signal</keyword>
<dbReference type="InterPro" id="IPR011009">
    <property type="entry name" value="Kinase-like_dom_sf"/>
</dbReference>
<dbReference type="AlphaFoldDB" id="A0AAN9HYE0"/>
<evidence type="ECO:0000256" key="6">
    <source>
        <dbReference type="ARBA" id="ARBA00022741"/>
    </source>
</evidence>
<dbReference type="Pfam" id="PF01453">
    <property type="entry name" value="B_lectin"/>
    <property type="match status" value="1"/>
</dbReference>
<comment type="catalytic activity">
    <reaction evidence="11 13">
        <text>L-threonyl-[protein] + ATP = O-phospho-L-threonyl-[protein] + ADP + H(+)</text>
        <dbReference type="Rhea" id="RHEA:46608"/>
        <dbReference type="Rhea" id="RHEA-COMP:11060"/>
        <dbReference type="Rhea" id="RHEA-COMP:11605"/>
        <dbReference type="ChEBI" id="CHEBI:15378"/>
        <dbReference type="ChEBI" id="CHEBI:30013"/>
        <dbReference type="ChEBI" id="CHEBI:30616"/>
        <dbReference type="ChEBI" id="CHEBI:61977"/>
        <dbReference type="ChEBI" id="CHEBI:456216"/>
        <dbReference type="EC" id="2.7.11.1"/>
    </reaction>
</comment>
<keyword evidence="10" id="KW-0325">Glycoprotein</keyword>
<evidence type="ECO:0000256" key="7">
    <source>
        <dbReference type="ARBA" id="ARBA00022777"/>
    </source>
</evidence>
<dbReference type="PROSITE" id="PS50927">
    <property type="entry name" value="BULB_LECTIN"/>
    <property type="match status" value="1"/>
</dbReference>